<evidence type="ECO:0000256" key="1">
    <source>
        <dbReference type="SAM" id="Phobius"/>
    </source>
</evidence>
<evidence type="ECO:0000313" key="2">
    <source>
        <dbReference type="EMBL" id="QGT78319.1"/>
    </source>
</evidence>
<evidence type="ECO:0000313" key="3">
    <source>
        <dbReference type="Proteomes" id="UP000427716"/>
    </source>
</evidence>
<keyword evidence="1" id="KW-0812">Transmembrane</keyword>
<keyword evidence="1" id="KW-0472">Membrane</keyword>
<accession>A0A6I6CW33</accession>
<dbReference type="Pfam" id="PF11743">
    <property type="entry name" value="DUF3301"/>
    <property type="match status" value="1"/>
</dbReference>
<gene>
    <name evidence="2" type="ORF">GM160_05075</name>
</gene>
<sequence length="111" mass="12984">MWTLGDVFILILVLAAVGLWVQHDRFRRRALSLARQATDKADVQLLDQSVSLRRVGLGRDDRGWPLITRRFGFDFSRSGFDRYRGHVDFRGQHVSEVELDLGDPHWRHEKN</sequence>
<protein>
    <submittedName>
        <fullName evidence="2">DUF3301 domain-containing protein</fullName>
    </submittedName>
</protein>
<organism evidence="2 3">
    <name type="scientific">Guyparkeria halophila</name>
    <dbReference type="NCBI Taxonomy" id="47960"/>
    <lineage>
        <taxon>Bacteria</taxon>
        <taxon>Pseudomonadati</taxon>
        <taxon>Pseudomonadota</taxon>
        <taxon>Gammaproteobacteria</taxon>
        <taxon>Chromatiales</taxon>
        <taxon>Thioalkalibacteraceae</taxon>
        <taxon>Guyparkeria</taxon>
    </lineage>
</organism>
<name>A0A6I6CW33_9GAMM</name>
<keyword evidence="1" id="KW-1133">Transmembrane helix</keyword>
<dbReference type="KEGG" id="ghl:GM160_05075"/>
<dbReference type="InterPro" id="IPR021732">
    <property type="entry name" value="DUF3301"/>
</dbReference>
<dbReference type="EMBL" id="CP046415">
    <property type="protein sequence ID" value="QGT78319.1"/>
    <property type="molecule type" value="Genomic_DNA"/>
</dbReference>
<keyword evidence="3" id="KW-1185">Reference proteome</keyword>
<dbReference type="AlphaFoldDB" id="A0A6I6CW33"/>
<dbReference type="RefSeq" id="WP_136867024.1">
    <property type="nucleotide sequence ID" value="NZ_CP046415.1"/>
</dbReference>
<reference evidence="2 3" key="1">
    <citation type="submission" date="2019-11" db="EMBL/GenBank/DDBJ databases">
        <authorList>
            <person name="Zhang J."/>
            <person name="Sun C."/>
        </authorList>
    </citation>
    <scope>NUCLEOTIDE SEQUENCE [LARGE SCALE GENOMIC DNA]</scope>
    <source>
        <strain evidence="3">sp2</strain>
    </source>
</reference>
<dbReference type="Proteomes" id="UP000427716">
    <property type="component" value="Chromosome"/>
</dbReference>
<proteinExistence type="predicted"/>
<feature type="transmembrane region" description="Helical" evidence="1">
    <location>
        <begin position="6"/>
        <end position="22"/>
    </location>
</feature>